<keyword evidence="3" id="KW-0997">Cell inner membrane</keyword>
<evidence type="ECO:0000256" key="2">
    <source>
        <dbReference type="ARBA" id="ARBA00022475"/>
    </source>
</evidence>
<dbReference type="AlphaFoldDB" id="A0A3B1BNR6"/>
<evidence type="ECO:0000256" key="6">
    <source>
        <dbReference type="ARBA" id="ARBA00022777"/>
    </source>
</evidence>
<evidence type="ECO:0000256" key="5">
    <source>
        <dbReference type="ARBA" id="ARBA00022741"/>
    </source>
</evidence>
<dbReference type="GO" id="GO:0005829">
    <property type="term" value="C:cytosol"/>
    <property type="evidence" value="ECO:0007669"/>
    <property type="project" value="TreeGrafter"/>
</dbReference>
<dbReference type="PANTHER" id="PTHR45852:SF1">
    <property type="entry name" value="SERINE_THREONINE-PROTEIN KINASE RIO2"/>
    <property type="match status" value="1"/>
</dbReference>
<dbReference type="InterPro" id="IPR022826">
    <property type="entry name" value="KDO_kinase"/>
</dbReference>
<comment type="subcellular location">
    <subcellularLocation>
        <location evidence="1">Cell inner membrane</location>
        <topology evidence="1">Peripheral membrane protein</topology>
        <orientation evidence="1">Cytoplasmic side</orientation>
    </subcellularLocation>
</comment>
<keyword evidence="9" id="KW-0472">Membrane</keyword>
<evidence type="ECO:0000256" key="9">
    <source>
        <dbReference type="ARBA" id="ARBA00023136"/>
    </source>
</evidence>
<dbReference type="NCBIfam" id="NF002475">
    <property type="entry name" value="PRK01723.1"/>
    <property type="match status" value="1"/>
</dbReference>
<keyword evidence="5" id="KW-0547">Nucleotide-binding</keyword>
<evidence type="ECO:0000256" key="1">
    <source>
        <dbReference type="ARBA" id="ARBA00004515"/>
    </source>
</evidence>
<dbReference type="EC" id="2.7.1.-" evidence="10"/>
<organism evidence="10">
    <name type="scientific">hydrothermal vent metagenome</name>
    <dbReference type="NCBI Taxonomy" id="652676"/>
    <lineage>
        <taxon>unclassified sequences</taxon>
        <taxon>metagenomes</taxon>
        <taxon>ecological metagenomes</taxon>
    </lineage>
</organism>
<dbReference type="GO" id="GO:0030688">
    <property type="term" value="C:preribosome, small subunit precursor"/>
    <property type="evidence" value="ECO:0007669"/>
    <property type="project" value="TreeGrafter"/>
</dbReference>
<dbReference type="PANTHER" id="PTHR45852">
    <property type="entry name" value="SER/THR-PROTEIN KINASE RIO2"/>
    <property type="match status" value="1"/>
</dbReference>
<dbReference type="GO" id="GO:0004672">
    <property type="term" value="F:protein kinase activity"/>
    <property type="evidence" value="ECO:0007669"/>
    <property type="project" value="TreeGrafter"/>
</dbReference>
<dbReference type="GO" id="GO:0030490">
    <property type="term" value="P:maturation of SSU-rRNA"/>
    <property type="evidence" value="ECO:0007669"/>
    <property type="project" value="TreeGrafter"/>
</dbReference>
<evidence type="ECO:0000256" key="8">
    <source>
        <dbReference type="ARBA" id="ARBA00022985"/>
    </source>
</evidence>
<keyword evidence="6 10" id="KW-0418">Kinase</keyword>
<dbReference type="SUPFAM" id="SSF56112">
    <property type="entry name" value="Protein kinase-like (PK-like)"/>
    <property type="match status" value="1"/>
</dbReference>
<proteinExistence type="inferred from homology"/>
<reference evidence="10" key="1">
    <citation type="submission" date="2018-06" db="EMBL/GenBank/DDBJ databases">
        <authorList>
            <person name="Zhirakovskaya E."/>
        </authorList>
    </citation>
    <scope>NUCLEOTIDE SEQUENCE</scope>
</reference>
<dbReference type="Gene3D" id="1.10.510.10">
    <property type="entry name" value="Transferase(Phosphotransferase) domain 1"/>
    <property type="match status" value="1"/>
</dbReference>
<evidence type="ECO:0000256" key="4">
    <source>
        <dbReference type="ARBA" id="ARBA00022679"/>
    </source>
</evidence>
<evidence type="ECO:0000256" key="3">
    <source>
        <dbReference type="ARBA" id="ARBA00022519"/>
    </source>
</evidence>
<evidence type="ECO:0000313" key="10">
    <source>
        <dbReference type="EMBL" id="VAX13138.1"/>
    </source>
</evidence>
<dbReference type="InterPro" id="IPR011009">
    <property type="entry name" value="Kinase-like_dom_sf"/>
</dbReference>
<dbReference type="GO" id="GO:0005886">
    <property type="term" value="C:plasma membrane"/>
    <property type="evidence" value="ECO:0007669"/>
    <property type="project" value="UniProtKB-SubCell"/>
</dbReference>
<keyword evidence="2" id="KW-1003">Cell membrane</keyword>
<name>A0A3B1BNR6_9ZZZZ</name>
<accession>A0A3B1BNR6</accession>
<dbReference type="GO" id="GO:0005524">
    <property type="term" value="F:ATP binding"/>
    <property type="evidence" value="ECO:0007669"/>
    <property type="project" value="UniProtKB-KW"/>
</dbReference>
<keyword evidence="7" id="KW-0067">ATP-binding</keyword>
<dbReference type="EMBL" id="UOFZ01000101">
    <property type="protein sequence ID" value="VAX13138.1"/>
    <property type="molecule type" value="Genomic_DNA"/>
</dbReference>
<keyword evidence="4 10" id="KW-0808">Transferase</keyword>
<keyword evidence="8" id="KW-0448">Lipopolysaccharide biosynthesis</keyword>
<dbReference type="GO" id="GO:0009103">
    <property type="term" value="P:lipopolysaccharide biosynthetic process"/>
    <property type="evidence" value="ECO:0007669"/>
    <property type="project" value="UniProtKB-KW"/>
</dbReference>
<sequence length="243" mass="28347">MKLIETHSKQEHILYDAELIENPTASYFEIESWRRRDALNGIASGRGTTAFIHFAGQEYVLRHYRRGGLVARFVEDRYVWPGLSQTRAWREWQLLVALRKKKLPVPQPVAARVQRQGLFYRADILMGRISEAQTLADLLQDSVLTAPVWQSLGQTLRRFHDAGVYHADLNAMNIMLDRQGNFHLIDFDRGVLRKPHERWQQANILRLKRSLDKFFDKAEKNQTRFYFSEQGWQAFLGGYTGLG</sequence>
<dbReference type="Pfam" id="PF06293">
    <property type="entry name" value="Kdo"/>
    <property type="match status" value="1"/>
</dbReference>
<gene>
    <name evidence="10" type="ORF">MNBD_GAMMA24-87</name>
</gene>
<protein>
    <submittedName>
        <fullName evidence="10">3-deoxy-D-manno-octulosonic acid kinase</fullName>
        <ecNumber evidence="10">2.7.1.-</ecNumber>
    </submittedName>
</protein>
<evidence type="ECO:0000256" key="7">
    <source>
        <dbReference type="ARBA" id="ARBA00022840"/>
    </source>
</evidence>
<dbReference type="HAMAP" id="MF_00521">
    <property type="entry name" value="KDO_kinase"/>
    <property type="match status" value="1"/>
</dbReference>